<dbReference type="AlphaFoldDB" id="A0A109J7R6"/>
<sequence length="95" mass="10764">MARMPRYAVGDTIVLKDGLVRTEEARRTCKIAVVLPSDGSRPQYRVRFETENFDRRILESDIDVNQSVSPTPRVDADADIQGGSWLKTSSIRVRK</sequence>
<protein>
    <submittedName>
        <fullName evidence="1">Cold-shock protein</fullName>
    </submittedName>
</protein>
<name>A0A109J7R6_9HYPH</name>
<reference evidence="1 2" key="1">
    <citation type="submission" date="2015-11" db="EMBL/GenBank/DDBJ databases">
        <title>Draft Genome Sequence of the Strain BR 10423 (Rhizobium sp.) isolated from nodules of Mimosa pudica.</title>
        <authorList>
            <person name="Barauna A.C."/>
            <person name="Zilli J.E."/>
            <person name="Simoes-Araujo J.L."/>
            <person name="Reis V.M."/>
            <person name="James E.K."/>
            <person name="Reis F.B.Jr."/>
            <person name="Rouws L.F."/>
            <person name="Passos S.R."/>
            <person name="Gois S.R."/>
        </authorList>
    </citation>
    <scope>NUCLEOTIDE SEQUENCE [LARGE SCALE GENOMIC DNA]</scope>
    <source>
        <strain evidence="1 2">BR10423</strain>
    </source>
</reference>
<keyword evidence="2" id="KW-1185">Reference proteome</keyword>
<evidence type="ECO:0000313" key="2">
    <source>
        <dbReference type="Proteomes" id="UP000068164"/>
    </source>
</evidence>
<organism evidence="1 2">
    <name type="scientific">Rhizobium altiplani</name>
    <dbReference type="NCBI Taxonomy" id="1864509"/>
    <lineage>
        <taxon>Bacteria</taxon>
        <taxon>Pseudomonadati</taxon>
        <taxon>Pseudomonadota</taxon>
        <taxon>Alphaproteobacteria</taxon>
        <taxon>Hyphomicrobiales</taxon>
        <taxon>Rhizobiaceae</taxon>
        <taxon>Rhizobium/Agrobacterium group</taxon>
        <taxon>Rhizobium</taxon>
    </lineage>
</organism>
<evidence type="ECO:0000313" key="1">
    <source>
        <dbReference type="EMBL" id="KWV43890.1"/>
    </source>
</evidence>
<comment type="caution">
    <text evidence="1">The sequence shown here is derived from an EMBL/GenBank/DDBJ whole genome shotgun (WGS) entry which is preliminary data.</text>
</comment>
<accession>A0A109J7R6</accession>
<gene>
    <name evidence="1" type="ORF">AS026_19150</name>
</gene>
<dbReference type="Proteomes" id="UP000068164">
    <property type="component" value="Unassembled WGS sequence"/>
</dbReference>
<dbReference type="EMBL" id="LNCD01000124">
    <property type="protein sequence ID" value="KWV43890.1"/>
    <property type="molecule type" value="Genomic_DNA"/>
</dbReference>
<proteinExistence type="predicted"/>